<dbReference type="PANTHER" id="PTHR26453">
    <property type="entry name" value="OLFACTORY RECEPTOR"/>
    <property type="match status" value="1"/>
</dbReference>
<dbReference type="PROSITE" id="PS50262">
    <property type="entry name" value="G_PROTEIN_RECEP_F1_2"/>
    <property type="match status" value="2"/>
</dbReference>
<keyword evidence="9 13" id="KW-0297">G-protein coupled receptor</keyword>
<dbReference type="SUPFAM" id="SSF81321">
    <property type="entry name" value="Family A G protein-coupled receptor-like"/>
    <property type="match status" value="2"/>
</dbReference>
<feature type="transmembrane region" description="Helical" evidence="14">
    <location>
        <begin position="52"/>
        <end position="78"/>
    </location>
</feature>
<keyword evidence="5" id="KW-0716">Sensory transduction</keyword>
<evidence type="ECO:0000256" key="4">
    <source>
        <dbReference type="ARBA" id="ARBA00022475"/>
    </source>
</evidence>
<keyword evidence="10 14" id="KW-0472">Membrane</keyword>
<comment type="caution">
    <text evidence="16">The sequence shown here is derived from an EMBL/GenBank/DDBJ whole genome shotgun (WGS) entry which is preliminary data.</text>
</comment>
<evidence type="ECO:0000256" key="2">
    <source>
        <dbReference type="ARBA" id="ARBA00004651"/>
    </source>
</evidence>
<evidence type="ECO:0000256" key="8">
    <source>
        <dbReference type="ARBA" id="ARBA00022989"/>
    </source>
</evidence>
<keyword evidence="17" id="KW-1185">Reference proteome</keyword>
<dbReference type="PRINTS" id="PR00237">
    <property type="entry name" value="GPCRRHODOPSN"/>
</dbReference>
<feature type="domain" description="G-protein coupled receptors family 1 profile" evidence="15">
    <location>
        <begin position="267"/>
        <end position="476"/>
    </location>
</feature>
<comment type="similarity">
    <text evidence="3 13">Belongs to the G-protein coupled receptor 1 family.</text>
</comment>
<dbReference type="STRING" id="9838.ENSCDRP00005013325"/>
<reference evidence="16 17" key="1">
    <citation type="journal article" date="2019" name="Mol. Ecol. Resour.">
        <title>Improving Illumina assemblies with Hi-C and long reads: an example with the North African dromedary.</title>
        <authorList>
            <person name="Elbers J.P."/>
            <person name="Rogers M.F."/>
            <person name="Perelman P.L."/>
            <person name="Proskuryakova A.A."/>
            <person name="Serdyukova N.A."/>
            <person name="Johnson W.E."/>
            <person name="Horin P."/>
            <person name="Corander J."/>
            <person name="Murphy D."/>
            <person name="Burger P.A."/>
        </authorList>
    </citation>
    <scope>NUCLEOTIDE SEQUENCE [LARGE SCALE GENOMIC DNA]</scope>
    <source>
        <strain evidence="16">Drom800</strain>
        <tissue evidence="16">Blood</tissue>
    </source>
</reference>
<dbReference type="InterPro" id="IPR000725">
    <property type="entry name" value="Olfact_rcpt"/>
</dbReference>
<dbReference type="PRINTS" id="PR00245">
    <property type="entry name" value="OLFACTORYR"/>
</dbReference>
<evidence type="ECO:0000256" key="9">
    <source>
        <dbReference type="ARBA" id="ARBA00023040"/>
    </source>
</evidence>
<feature type="transmembrane region" description="Helical" evidence="14">
    <location>
        <begin position="121"/>
        <end position="145"/>
    </location>
</feature>
<protein>
    <submittedName>
        <fullName evidence="16">Olfactory receptor 10X1</fullName>
    </submittedName>
</protein>
<dbReference type="InterPro" id="IPR000276">
    <property type="entry name" value="GPCR_Rhodpsn"/>
</dbReference>
<feature type="transmembrane region" description="Helical" evidence="14">
    <location>
        <begin position="286"/>
        <end position="304"/>
    </location>
</feature>
<dbReference type="FunFam" id="1.10.1220.70:FF:000001">
    <property type="entry name" value="Olfactory receptor"/>
    <property type="match status" value="2"/>
</dbReference>
<dbReference type="CDD" id="cd15225">
    <property type="entry name" value="7tmA_OR10A-like"/>
    <property type="match status" value="1"/>
</dbReference>
<feature type="transmembrane region" description="Helical" evidence="14">
    <location>
        <begin position="324"/>
        <end position="346"/>
    </location>
</feature>
<evidence type="ECO:0000256" key="3">
    <source>
        <dbReference type="ARBA" id="ARBA00010663"/>
    </source>
</evidence>
<dbReference type="PROSITE" id="PS00237">
    <property type="entry name" value="G_PROTEIN_RECEP_F1_1"/>
    <property type="match status" value="1"/>
</dbReference>
<keyword evidence="12 13" id="KW-0807">Transducer</keyword>
<comment type="function">
    <text evidence="1">Putative odorant or sperm cell receptor.</text>
</comment>
<feature type="transmembrane region" description="Helical" evidence="14">
    <location>
        <begin position="192"/>
        <end position="210"/>
    </location>
</feature>
<gene>
    <name evidence="16" type="ORF">Cadr_000024603</name>
</gene>
<proteinExistence type="inferred from homology"/>
<dbReference type="Pfam" id="PF13853">
    <property type="entry name" value="7tm_4"/>
    <property type="match status" value="2"/>
</dbReference>
<keyword evidence="8 14" id="KW-1133">Transmembrane helix</keyword>
<feature type="transmembrane region" description="Helical" evidence="14">
    <location>
        <begin position="252"/>
        <end position="274"/>
    </location>
</feature>
<dbReference type="FunFam" id="1.20.1070.10:FF:000001">
    <property type="entry name" value="Olfactory receptor"/>
    <property type="match status" value="2"/>
</dbReference>
<feature type="transmembrane region" description="Helical" evidence="14">
    <location>
        <begin position="463"/>
        <end position="486"/>
    </location>
</feature>
<evidence type="ECO:0000256" key="13">
    <source>
        <dbReference type="RuleBase" id="RU000688"/>
    </source>
</evidence>
<evidence type="ECO:0000256" key="1">
    <source>
        <dbReference type="ARBA" id="ARBA00003929"/>
    </source>
</evidence>
<feature type="transmembrane region" description="Helical" evidence="14">
    <location>
        <begin position="12"/>
        <end position="40"/>
    </location>
</feature>
<dbReference type="Proteomes" id="UP000299084">
    <property type="component" value="Unassembled WGS sequence"/>
</dbReference>
<dbReference type="GO" id="GO:0004930">
    <property type="term" value="F:G protein-coupled receptor activity"/>
    <property type="evidence" value="ECO:0007669"/>
    <property type="project" value="UniProtKB-KW"/>
</dbReference>
<keyword evidence="7" id="KW-0552">Olfaction</keyword>
<evidence type="ECO:0000256" key="11">
    <source>
        <dbReference type="ARBA" id="ARBA00023170"/>
    </source>
</evidence>
<evidence type="ECO:0000256" key="6">
    <source>
        <dbReference type="ARBA" id="ARBA00022692"/>
    </source>
</evidence>
<evidence type="ECO:0000313" key="17">
    <source>
        <dbReference type="Proteomes" id="UP000299084"/>
    </source>
</evidence>
<dbReference type="EMBL" id="JWIN03000021">
    <property type="protein sequence ID" value="KAB1260814.1"/>
    <property type="molecule type" value="Genomic_DNA"/>
</dbReference>
<feature type="transmembrane region" description="Helical" evidence="14">
    <location>
        <begin position="423"/>
        <end position="451"/>
    </location>
</feature>
<dbReference type="Gene3D" id="1.20.1070.10">
    <property type="entry name" value="Rhodopsin 7-helix transmembrane proteins"/>
    <property type="match status" value="2"/>
</dbReference>
<organism evidence="16 17">
    <name type="scientific">Camelus dromedarius</name>
    <name type="common">Dromedary</name>
    <name type="synonym">Arabian camel</name>
    <dbReference type="NCBI Taxonomy" id="9838"/>
    <lineage>
        <taxon>Eukaryota</taxon>
        <taxon>Metazoa</taxon>
        <taxon>Chordata</taxon>
        <taxon>Craniata</taxon>
        <taxon>Vertebrata</taxon>
        <taxon>Euteleostomi</taxon>
        <taxon>Mammalia</taxon>
        <taxon>Eutheria</taxon>
        <taxon>Laurasiatheria</taxon>
        <taxon>Artiodactyla</taxon>
        <taxon>Tylopoda</taxon>
        <taxon>Camelidae</taxon>
        <taxon>Camelus</taxon>
    </lineage>
</organism>
<evidence type="ECO:0000313" key="16">
    <source>
        <dbReference type="EMBL" id="KAB1260814.1"/>
    </source>
</evidence>
<comment type="subcellular location">
    <subcellularLocation>
        <location evidence="2">Cell membrane</location>
        <topology evidence="2">Multi-pass membrane protein</topology>
    </subcellularLocation>
</comment>
<dbReference type="GO" id="GO:0005886">
    <property type="term" value="C:plasma membrane"/>
    <property type="evidence" value="ECO:0007669"/>
    <property type="project" value="UniProtKB-SubCell"/>
</dbReference>
<feature type="transmembrane region" description="Helical" evidence="14">
    <location>
        <begin position="498"/>
        <end position="516"/>
    </location>
</feature>
<feature type="domain" description="G-protein coupled receptors family 1 profile" evidence="15">
    <location>
        <begin position="1"/>
        <end position="170"/>
    </location>
</feature>
<keyword evidence="11 13" id="KW-0675">Receptor</keyword>
<evidence type="ECO:0000259" key="15">
    <source>
        <dbReference type="PROSITE" id="PS50262"/>
    </source>
</evidence>
<dbReference type="GO" id="GO:0004984">
    <property type="term" value="F:olfactory receptor activity"/>
    <property type="evidence" value="ECO:0007669"/>
    <property type="project" value="InterPro"/>
</dbReference>
<name>A0A5N4CQS6_CAMDR</name>
<dbReference type="AlphaFoldDB" id="A0A5N4CQS6"/>
<evidence type="ECO:0000256" key="14">
    <source>
        <dbReference type="SAM" id="Phobius"/>
    </source>
</evidence>
<feature type="transmembrane region" description="Helical" evidence="14">
    <location>
        <begin position="157"/>
        <end position="180"/>
    </location>
</feature>
<keyword evidence="4" id="KW-1003">Cell membrane</keyword>
<evidence type="ECO:0000256" key="5">
    <source>
        <dbReference type="ARBA" id="ARBA00022606"/>
    </source>
</evidence>
<evidence type="ECO:0000256" key="10">
    <source>
        <dbReference type="ARBA" id="ARBA00023136"/>
    </source>
</evidence>
<evidence type="ECO:0000256" key="12">
    <source>
        <dbReference type="ARBA" id="ARBA00023224"/>
    </source>
</evidence>
<feature type="transmembrane region" description="Helical" evidence="14">
    <location>
        <begin position="358"/>
        <end position="381"/>
    </location>
</feature>
<keyword evidence="6 13" id="KW-0812">Transmembrane</keyword>
<dbReference type="InterPro" id="IPR017452">
    <property type="entry name" value="GPCR_Rhodpsn_7TM"/>
</dbReference>
<accession>A0A5N4CQS6</accession>
<sequence>MLTDLLAKNRSISVIGCSLQMCFFLALGATNCVILTVMGYDRFLAICNPLRYPLLMTSMVCGQLVASAWAVGFFISVIETALIFRGSFCSPNLVKHFFCHMRAVVRLSCLHSDLTEFTVTLISVSGLMGTFLLIVLTYVFILSTVLRIPSAEGKQKAFSTCASHLTVVIVHFGFASIVYLKPEASGGDDTLIAVPYTVITPFLSPLIFSLRNKDMKGAFRKISDVPTMKINQTILKEFILVGFSVYPHLQTFLFVVFFGLYLLTLTGNLAIMGLTWVDRSLHTPMYLFLSALSFSETCYTLTIIPRMLTDLLAKNRSISVIGCSLQMCFFLALGATNCFLLTMMGYDRFLAICNPLRYPLLMTNMVCGQLVASAWAVGFFISVTETALIFRGSFCSPNLVKHFFCHMRAVVRLSCLDSDLTEFIVMAISVSGLMGTFLFIVLTYVFILSTVLRIPSAEGKQKAFSTCASHLTVVIVHFGFASIVYLKPEASGGDDTLIAVPYTVITPFLSPLIFSLRNKDMKGAFRKVLGKTILLNK</sequence>
<evidence type="ECO:0000256" key="7">
    <source>
        <dbReference type="ARBA" id="ARBA00022725"/>
    </source>
</evidence>